<name>A0ABX1VG64_9PLAN</name>
<feature type="transmembrane region" description="Helical" evidence="1">
    <location>
        <begin position="70"/>
        <end position="94"/>
    </location>
</feature>
<gene>
    <name evidence="2" type="ORF">LzC2_32170</name>
</gene>
<keyword evidence="1" id="KW-0812">Transmembrane</keyword>
<keyword evidence="3" id="KW-1185">Reference proteome</keyword>
<comment type="caution">
    <text evidence="2">The sequence shown here is derived from an EMBL/GenBank/DDBJ whole genome shotgun (WGS) entry which is preliminary data.</text>
</comment>
<evidence type="ECO:0000313" key="2">
    <source>
        <dbReference type="EMBL" id="NNJ27118.1"/>
    </source>
</evidence>
<reference evidence="2 3" key="1">
    <citation type="journal article" date="2020" name="Syst. Appl. Microbiol.">
        <title>Alienimonas chondri sp. nov., a novel planctomycete isolated from the biofilm of the red alga Chondrus crispus.</title>
        <authorList>
            <person name="Vitorino I."/>
            <person name="Albuquerque L."/>
            <person name="Wiegand S."/>
            <person name="Kallscheuer N."/>
            <person name="da Costa M.S."/>
            <person name="Lobo-da-Cunha A."/>
            <person name="Jogler C."/>
            <person name="Lage O.M."/>
        </authorList>
    </citation>
    <scope>NUCLEOTIDE SEQUENCE [LARGE SCALE GENOMIC DNA]</scope>
    <source>
        <strain evidence="2 3">LzC2</strain>
    </source>
</reference>
<organism evidence="2 3">
    <name type="scientific">Alienimonas chondri</name>
    <dbReference type="NCBI Taxonomy" id="2681879"/>
    <lineage>
        <taxon>Bacteria</taxon>
        <taxon>Pseudomonadati</taxon>
        <taxon>Planctomycetota</taxon>
        <taxon>Planctomycetia</taxon>
        <taxon>Planctomycetales</taxon>
        <taxon>Planctomycetaceae</taxon>
        <taxon>Alienimonas</taxon>
    </lineage>
</organism>
<feature type="transmembrane region" description="Helical" evidence="1">
    <location>
        <begin position="28"/>
        <end position="49"/>
    </location>
</feature>
<feature type="transmembrane region" description="Helical" evidence="1">
    <location>
        <begin position="106"/>
        <end position="125"/>
    </location>
</feature>
<protein>
    <submittedName>
        <fullName evidence="2">Uncharacterized protein</fullName>
    </submittedName>
</protein>
<dbReference type="EMBL" id="WTPX01000122">
    <property type="protein sequence ID" value="NNJ27118.1"/>
    <property type="molecule type" value="Genomic_DNA"/>
</dbReference>
<dbReference type="RefSeq" id="WP_171188828.1">
    <property type="nucleotide sequence ID" value="NZ_WTPX01000122.1"/>
</dbReference>
<keyword evidence="1" id="KW-1133">Transmembrane helix</keyword>
<keyword evidence="1" id="KW-0472">Membrane</keyword>
<proteinExistence type="predicted"/>
<dbReference type="Proteomes" id="UP000609651">
    <property type="component" value="Unassembled WGS sequence"/>
</dbReference>
<evidence type="ECO:0000313" key="3">
    <source>
        <dbReference type="Proteomes" id="UP000609651"/>
    </source>
</evidence>
<accession>A0ABX1VG64</accession>
<sequence>MTSERADPPSDVVPSQDDLPSSLWTRPWVWTIAIPICVACGNFALLALLTHPDSLLRSRTAETLLRSLRFLGNEGLLSALAAPGVLIGFAFLARRALRFGRGWTEAIVYVPIAFGAAFLLLLGVLELTKAIF</sequence>
<evidence type="ECO:0000256" key="1">
    <source>
        <dbReference type="SAM" id="Phobius"/>
    </source>
</evidence>